<feature type="non-terminal residue" evidence="2">
    <location>
        <position position="82"/>
    </location>
</feature>
<gene>
    <name evidence="2" type="ORF">HaLaN_33210</name>
</gene>
<comment type="caution">
    <text evidence="2">The sequence shown here is derived from an EMBL/GenBank/DDBJ whole genome shotgun (WGS) entry which is preliminary data.</text>
</comment>
<organism evidence="2 3">
    <name type="scientific">Haematococcus lacustris</name>
    <name type="common">Green alga</name>
    <name type="synonym">Haematococcus pluvialis</name>
    <dbReference type="NCBI Taxonomy" id="44745"/>
    <lineage>
        <taxon>Eukaryota</taxon>
        <taxon>Viridiplantae</taxon>
        <taxon>Chlorophyta</taxon>
        <taxon>core chlorophytes</taxon>
        <taxon>Chlorophyceae</taxon>
        <taxon>CS clade</taxon>
        <taxon>Chlamydomonadales</taxon>
        <taxon>Haematococcaceae</taxon>
        <taxon>Haematococcus</taxon>
    </lineage>
</organism>
<dbReference type="EMBL" id="BLLF01009666">
    <property type="protein sequence ID" value="GFH33789.1"/>
    <property type="molecule type" value="Genomic_DNA"/>
</dbReference>
<feature type="non-terminal residue" evidence="2">
    <location>
        <position position="1"/>
    </location>
</feature>
<evidence type="ECO:0000313" key="3">
    <source>
        <dbReference type="Proteomes" id="UP000485058"/>
    </source>
</evidence>
<accession>A0A6A0ALI9</accession>
<evidence type="ECO:0000256" key="1">
    <source>
        <dbReference type="SAM" id="MobiDB-lite"/>
    </source>
</evidence>
<reference evidence="2 3" key="1">
    <citation type="submission" date="2020-02" db="EMBL/GenBank/DDBJ databases">
        <title>Draft genome sequence of Haematococcus lacustris strain NIES-144.</title>
        <authorList>
            <person name="Morimoto D."/>
            <person name="Nakagawa S."/>
            <person name="Yoshida T."/>
            <person name="Sawayama S."/>
        </authorList>
    </citation>
    <scope>NUCLEOTIDE SEQUENCE [LARGE SCALE GENOMIC DNA]</scope>
    <source>
        <strain evidence="2 3">NIES-144</strain>
    </source>
</reference>
<sequence length="82" mass="9251">MEEPLEWPNIGSLGPTPLLALIGLPHPSPGQPKNLPQVQPELLDCSRCYGLTRISLRLSKQARFKRRSRTRRRRNDGVAVPL</sequence>
<protein>
    <submittedName>
        <fullName evidence="2">Uncharacterized protein</fullName>
    </submittedName>
</protein>
<name>A0A6A0ALI9_HAELA</name>
<proteinExistence type="predicted"/>
<dbReference type="AlphaFoldDB" id="A0A6A0ALI9"/>
<feature type="region of interest" description="Disordered" evidence="1">
    <location>
        <begin position="62"/>
        <end position="82"/>
    </location>
</feature>
<dbReference type="Proteomes" id="UP000485058">
    <property type="component" value="Unassembled WGS sequence"/>
</dbReference>
<evidence type="ECO:0000313" key="2">
    <source>
        <dbReference type="EMBL" id="GFH33789.1"/>
    </source>
</evidence>
<keyword evidence="3" id="KW-1185">Reference proteome</keyword>
<feature type="compositionally biased region" description="Basic residues" evidence="1">
    <location>
        <begin position="62"/>
        <end position="74"/>
    </location>
</feature>